<evidence type="ECO:0000313" key="2">
    <source>
        <dbReference type="Proteomes" id="UP001430848"/>
    </source>
</evidence>
<dbReference type="Proteomes" id="UP001430848">
    <property type="component" value="Unassembled WGS sequence"/>
</dbReference>
<dbReference type="EMBL" id="JAKNSF020000017">
    <property type="protein sequence ID" value="KAK7733762.1"/>
    <property type="molecule type" value="Genomic_DNA"/>
</dbReference>
<name>A0ABR1PD92_DIAER</name>
<gene>
    <name evidence="1" type="ORF">SLS63_004547</name>
</gene>
<accession>A0ABR1PD92</accession>
<organism evidence="1 2">
    <name type="scientific">Diaporthe eres</name>
    <name type="common">Phomopsis oblonga</name>
    <dbReference type="NCBI Taxonomy" id="83184"/>
    <lineage>
        <taxon>Eukaryota</taxon>
        <taxon>Fungi</taxon>
        <taxon>Dikarya</taxon>
        <taxon>Ascomycota</taxon>
        <taxon>Pezizomycotina</taxon>
        <taxon>Sordariomycetes</taxon>
        <taxon>Sordariomycetidae</taxon>
        <taxon>Diaporthales</taxon>
        <taxon>Diaporthaceae</taxon>
        <taxon>Diaporthe</taxon>
        <taxon>Diaporthe eres species complex</taxon>
    </lineage>
</organism>
<proteinExistence type="predicted"/>
<protein>
    <submittedName>
        <fullName evidence="1">Uncharacterized protein</fullName>
    </submittedName>
</protein>
<sequence>MLESQGNGIGIIVKFHEELEFADHEVGTVLHEDNGVELADEADAEGLVCEAWMVEAETIDVDLNVEPQLHDKLELPDGEYEVDTREEIEVELFADPDPSVLACETCELGIGSNSVVVEVMFNDELRLPAHGAEVDVNAGTVTMLLDEVELDSEAEVSPLATKAVVVVELAADPELGDLEPLVDVEDPVSEDTKVWEELKTKLEDVWDAESDQAVATVVPRKLDSVEEVRSA</sequence>
<comment type="caution">
    <text evidence="1">The sequence shown here is derived from an EMBL/GenBank/DDBJ whole genome shotgun (WGS) entry which is preliminary data.</text>
</comment>
<evidence type="ECO:0000313" key="1">
    <source>
        <dbReference type="EMBL" id="KAK7733762.1"/>
    </source>
</evidence>
<keyword evidence="2" id="KW-1185">Reference proteome</keyword>
<reference evidence="1 2" key="1">
    <citation type="submission" date="2024-02" db="EMBL/GenBank/DDBJ databases">
        <title>De novo assembly and annotation of 12 fungi associated with fruit tree decline syndrome in Ontario, Canada.</title>
        <authorList>
            <person name="Sulman M."/>
            <person name="Ellouze W."/>
            <person name="Ilyukhin E."/>
        </authorList>
    </citation>
    <scope>NUCLEOTIDE SEQUENCE [LARGE SCALE GENOMIC DNA]</scope>
    <source>
        <strain evidence="1 2">M169</strain>
    </source>
</reference>